<dbReference type="InterPro" id="IPR036259">
    <property type="entry name" value="MFS_trans_sf"/>
</dbReference>
<feature type="transmembrane region" description="Helical" evidence="2">
    <location>
        <begin position="85"/>
        <end position="104"/>
    </location>
</feature>
<organism evidence="3 4">
    <name type="scientific">Zancudomyces culisetae</name>
    <name type="common">Gut fungus</name>
    <name type="synonym">Smittium culisetae</name>
    <dbReference type="NCBI Taxonomy" id="1213189"/>
    <lineage>
        <taxon>Eukaryota</taxon>
        <taxon>Fungi</taxon>
        <taxon>Fungi incertae sedis</taxon>
        <taxon>Zoopagomycota</taxon>
        <taxon>Kickxellomycotina</taxon>
        <taxon>Harpellomycetes</taxon>
        <taxon>Harpellales</taxon>
        <taxon>Legeriomycetaceae</taxon>
        <taxon>Zancudomyces</taxon>
    </lineage>
</organism>
<reference evidence="4" key="1">
    <citation type="submission" date="2017-01" db="EMBL/GenBank/DDBJ databases">
        <authorList>
            <person name="Wang Y."/>
            <person name="White M."/>
            <person name="Kvist S."/>
            <person name="Moncalvo J.-M."/>
        </authorList>
    </citation>
    <scope>NUCLEOTIDE SEQUENCE [LARGE SCALE GENOMIC DNA]</scope>
    <source>
        <strain evidence="4">COL-18-3</strain>
    </source>
</reference>
<comment type="caution">
    <text evidence="3">The sequence shown here is derived from an EMBL/GenBank/DDBJ whole genome shotgun (WGS) entry which is preliminary data.</text>
</comment>
<keyword evidence="2" id="KW-0812">Transmembrane</keyword>
<dbReference type="SUPFAM" id="SSF103473">
    <property type="entry name" value="MFS general substrate transporter"/>
    <property type="match status" value="1"/>
</dbReference>
<comment type="subcellular location">
    <subcellularLocation>
        <location evidence="1">Membrane</location>
        <topology evidence="1">Multi-pass membrane protein</topology>
    </subcellularLocation>
</comment>
<dbReference type="AlphaFoldDB" id="A0A1R1PCZ3"/>
<dbReference type="GO" id="GO:0022857">
    <property type="term" value="F:transmembrane transporter activity"/>
    <property type="evidence" value="ECO:0007669"/>
    <property type="project" value="InterPro"/>
</dbReference>
<keyword evidence="2" id="KW-1133">Transmembrane helix</keyword>
<dbReference type="InterPro" id="IPR011701">
    <property type="entry name" value="MFS"/>
</dbReference>
<feature type="transmembrane region" description="Helical" evidence="2">
    <location>
        <begin position="49"/>
        <end position="73"/>
    </location>
</feature>
<dbReference type="Proteomes" id="UP000188320">
    <property type="component" value="Unassembled WGS sequence"/>
</dbReference>
<proteinExistence type="predicted"/>
<keyword evidence="2" id="KW-0472">Membrane</keyword>
<dbReference type="OrthoDB" id="6509908at2759"/>
<evidence type="ECO:0000313" key="4">
    <source>
        <dbReference type="Proteomes" id="UP000188320"/>
    </source>
</evidence>
<sequence>MILSLTNFAGRAVTGVLCHRLGPQNIMIFTTLIAAILIFTLWYPVRNLAVNIVFFILFGLCGSTGFSTNLVLLNNILDSSVLPHGIGLLYLSLGVSTLCSGPIMGSILDYADGTDNTPTTVKPLIIFSGVIYLIACMISICIKFYLKPQKGNPLPK</sequence>
<evidence type="ECO:0000313" key="3">
    <source>
        <dbReference type="EMBL" id="OMH78793.1"/>
    </source>
</evidence>
<dbReference type="GO" id="GO:0016020">
    <property type="term" value="C:membrane"/>
    <property type="evidence" value="ECO:0007669"/>
    <property type="project" value="UniProtKB-SubCell"/>
</dbReference>
<protein>
    <recommendedName>
        <fullName evidence="5">Riboflavin transporter MCH5</fullName>
    </recommendedName>
</protein>
<evidence type="ECO:0000256" key="1">
    <source>
        <dbReference type="ARBA" id="ARBA00004141"/>
    </source>
</evidence>
<accession>A0A1R1PCZ3</accession>
<evidence type="ECO:0008006" key="5">
    <source>
        <dbReference type="Google" id="ProtNLM"/>
    </source>
</evidence>
<dbReference type="Gene3D" id="1.20.1250.20">
    <property type="entry name" value="MFS general substrate transporter like domains"/>
    <property type="match status" value="1"/>
</dbReference>
<dbReference type="Pfam" id="PF07690">
    <property type="entry name" value="MFS_1"/>
    <property type="match status" value="1"/>
</dbReference>
<gene>
    <name evidence="3" type="ORF">AX774_g7807</name>
</gene>
<dbReference type="EMBL" id="LSSK01001793">
    <property type="protein sequence ID" value="OMH78793.1"/>
    <property type="molecule type" value="Genomic_DNA"/>
</dbReference>
<feature type="transmembrane region" description="Helical" evidence="2">
    <location>
        <begin position="124"/>
        <end position="146"/>
    </location>
</feature>
<evidence type="ECO:0000256" key="2">
    <source>
        <dbReference type="SAM" id="Phobius"/>
    </source>
</evidence>
<keyword evidence="4" id="KW-1185">Reference proteome</keyword>
<feature type="transmembrane region" description="Helical" evidence="2">
    <location>
        <begin position="26"/>
        <end position="43"/>
    </location>
</feature>
<name>A0A1R1PCZ3_ZANCU</name>